<feature type="transmembrane region" description="Helical" evidence="6">
    <location>
        <begin position="53"/>
        <end position="72"/>
    </location>
</feature>
<dbReference type="AlphaFoldDB" id="A0A5C5WGE6"/>
<dbReference type="InterPro" id="IPR042094">
    <property type="entry name" value="T2SS_GspF_sf"/>
</dbReference>
<evidence type="ECO:0000256" key="4">
    <source>
        <dbReference type="ARBA" id="ARBA00022989"/>
    </source>
</evidence>
<dbReference type="RefSeq" id="WP_146511231.1">
    <property type="nucleotide sequence ID" value="NZ_SIHI01000017.1"/>
</dbReference>
<dbReference type="OrthoDB" id="261155at2"/>
<reference evidence="8 9" key="1">
    <citation type="submission" date="2019-02" db="EMBL/GenBank/DDBJ databases">
        <title>Deep-cultivation of Planctomycetes and their phenomic and genomic characterization uncovers novel biology.</title>
        <authorList>
            <person name="Wiegand S."/>
            <person name="Jogler M."/>
            <person name="Boedeker C."/>
            <person name="Pinto D."/>
            <person name="Vollmers J."/>
            <person name="Rivas-Marin E."/>
            <person name="Kohn T."/>
            <person name="Peeters S.H."/>
            <person name="Heuer A."/>
            <person name="Rast P."/>
            <person name="Oberbeckmann S."/>
            <person name="Bunk B."/>
            <person name="Jeske O."/>
            <person name="Meyerdierks A."/>
            <person name="Storesund J.E."/>
            <person name="Kallscheuer N."/>
            <person name="Luecker S."/>
            <person name="Lage O.M."/>
            <person name="Pohl T."/>
            <person name="Merkel B.J."/>
            <person name="Hornburger P."/>
            <person name="Mueller R.-W."/>
            <person name="Bruemmer F."/>
            <person name="Labrenz M."/>
            <person name="Spormann A.M."/>
            <person name="Op Den Camp H."/>
            <person name="Overmann J."/>
            <person name="Amann R."/>
            <person name="Jetten M.S.M."/>
            <person name="Mascher T."/>
            <person name="Medema M.H."/>
            <person name="Devos D.P."/>
            <person name="Kaster A.-K."/>
            <person name="Ovreas L."/>
            <person name="Rohde M."/>
            <person name="Galperin M.Y."/>
            <person name="Jogler C."/>
        </authorList>
    </citation>
    <scope>NUCLEOTIDE SEQUENCE [LARGE SCALE GENOMIC DNA]</scope>
    <source>
        <strain evidence="8 9">KOR42</strain>
    </source>
</reference>
<keyword evidence="2" id="KW-1003">Cell membrane</keyword>
<feature type="transmembrane region" description="Helical" evidence="6">
    <location>
        <begin position="221"/>
        <end position="239"/>
    </location>
</feature>
<sequence>MTTTTLTSTSDFSAILKSHDEFGVEDDSSLSNGMNRHFDDLVIQSGIGLSPPMVLALVFCSAVTLSGIMFVVHENLLTTTVAAVIGCVLSVMVLFFMRSRRQKTLSEQLPEMIEELARAAKAGRSLEQALIWVSQQVPAPLGSELKLCTRKLVLGLDLQIAFDELPHRTGLVATRILTTVLTVHQQTGGDLVSVLDRLAHSLRDRAQFLGRLKAATSASRATAILMLILPPAIVLFFLFRDNEYLANLFASEWGRRITIAAVVLDLIGALWVFRILKTSQRV</sequence>
<keyword evidence="3 6" id="KW-0812">Transmembrane</keyword>
<dbReference type="PANTHER" id="PTHR35007:SF1">
    <property type="entry name" value="PILUS ASSEMBLY PROTEIN"/>
    <property type="match status" value="1"/>
</dbReference>
<evidence type="ECO:0000256" key="6">
    <source>
        <dbReference type="SAM" id="Phobius"/>
    </source>
</evidence>
<accession>A0A5C5WGE6</accession>
<evidence type="ECO:0000313" key="9">
    <source>
        <dbReference type="Proteomes" id="UP000317243"/>
    </source>
</evidence>
<dbReference type="EMBL" id="SIHI01000017">
    <property type="protein sequence ID" value="TWT49848.1"/>
    <property type="molecule type" value="Genomic_DNA"/>
</dbReference>
<feature type="transmembrane region" description="Helical" evidence="6">
    <location>
        <begin position="259"/>
        <end position="276"/>
    </location>
</feature>
<comment type="caution">
    <text evidence="8">The sequence shown here is derived from an EMBL/GenBank/DDBJ whole genome shotgun (WGS) entry which is preliminary data.</text>
</comment>
<proteinExistence type="predicted"/>
<dbReference type="Gene3D" id="1.20.81.30">
    <property type="entry name" value="Type II secretion system (T2SS), domain F"/>
    <property type="match status" value="1"/>
</dbReference>
<dbReference type="GO" id="GO:0005886">
    <property type="term" value="C:plasma membrane"/>
    <property type="evidence" value="ECO:0007669"/>
    <property type="project" value="UniProtKB-SubCell"/>
</dbReference>
<evidence type="ECO:0000256" key="2">
    <source>
        <dbReference type="ARBA" id="ARBA00022475"/>
    </source>
</evidence>
<evidence type="ECO:0000256" key="3">
    <source>
        <dbReference type="ARBA" id="ARBA00022692"/>
    </source>
</evidence>
<dbReference type="Proteomes" id="UP000317243">
    <property type="component" value="Unassembled WGS sequence"/>
</dbReference>
<feature type="domain" description="Type II secretion system protein GspF" evidence="7">
    <location>
        <begin position="113"/>
        <end position="238"/>
    </location>
</feature>
<evidence type="ECO:0000259" key="7">
    <source>
        <dbReference type="Pfam" id="PF00482"/>
    </source>
</evidence>
<keyword evidence="4 6" id="KW-1133">Transmembrane helix</keyword>
<feature type="transmembrane region" description="Helical" evidence="6">
    <location>
        <begin position="78"/>
        <end position="97"/>
    </location>
</feature>
<evidence type="ECO:0000256" key="5">
    <source>
        <dbReference type="ARBA" id="ARBA00023136"/>
    </source>
</evidence>
<dbReference type="PANTHER" id="PTHR35007">
    <property type="entry name" value="INTEGRAL MEMBRANE PROTEIN-RELATED"/>
    <property type="match status" value="1"/>
</dbReference>
<keyword evidence="5 6" id="KW-0472">Membrane</keyword>
<comment type="subcellular location">
    <subcellularLocation>
        <location evidence="1">Cell membrane</location>
        <topology evidence="1">Multi-pass membrane protein</topology>
    </subcellularLocation>
</comment>
<evidence type="ECO:0000256" key="1">
    <source>
        <dbReference type="ARBA" id="ARBA00004651"/>
    </source>
</evidence>
<organism evidence="8 9">
    <name type="scientific">Thalassoglobus neptunius</name>
    <dbReference type="NCBI Taxonomy" id="1938619"/>
    <lineage>
        <taxon>Bacteria</taxon>
        <taxon>Pseudomonadati</taxon>
        <taxon>Planctomycetota</taxon>
        <taxon>Planctomycetia</taxon>
        <taxon>Planctomycetales</taxon>
        <taxon>Planctomycetaceae</taxon>
        <taxon>Thalassoglobus</taxon>
    </lineage>
</organism>
<evidence type="ECO:0000313" key="8">
    <source>
        <dbReference type="EMBL" id="TWT49848.1"/>
    </source>
</evidence>
<protein>
    <submittedName>
        <fullName evidence="8">Bacterial type II secretion system protein F domain protein</fullName>
    </submittedName>
</protein>
<dbReference type="InterPro" id="IPR018076">
    <property type="entry name" value="T2SS_GspF_dom"/>
</dbReference>
<keyword evidence="9" id="KW-1185">Reference proteome</keyword>
<dbReference type="Pfam" id="PF00482">
    <property type="entry name" value="T2SSF"/>
    <property type="match status" value="1"/>
</dbReference>
<name>A0A5C5WGE6_9PLAN</name>
<gene>
    <name evidence="8" type="ORF">KOR42_38000</name>
</gene>